<accession>A0A1P8WLL8</accession>
<dbReference type="EMBL" id="CP017641">
    <property type="protein sequence ID" value="APZ94944.1"/>
    <property type="molecule type" value="Genomic_DNA"/>
</dbReference>
<dbReference type="PANTHER" id="PTHR11693">
    <property type="entry name" value="ATP SYNTHASE GAMMA CHAIN"/>
    <property type="match status" value="1"/>
</dbReference>
<dbReference type="InterPro" id="IPR017709">
    <property type="entry name" value="Alt_ATP_synth_F1_gsu"/>
</dbReference>
<evidence type="ECO:0000256" key="5">
    <source>
        <dbReference type="ARBA" id="ARBA00022781"/>
    </source>
</evidence>
<gene>
    <name evidence="11" type="primary">atpG_2</name>
    <name evidence="11" type="ORF">Fuma_04595</name>
</gene>
<dbReference type="STRING" id="1891926.Fuma_04595"/>
<evidence type="ECO:0000313" key="12">
    <source>
        <dbReference type="Proteomes" id="UP000187735"/>
    </source>
</evidence>
<proteinExistence type="inferred from homology"/>
<dbReference type="GO" id="GO:0045259">
    <property type="term" value="C:proton-transporting ATP synthase complex"/>
    <property type="evidence" value="ECO:0007669"/>
    <property type="project" value="UniProtKB-KW"/>
</dbReference>
<dbReference type="KEGG" id="fmr:Fuma_04595"/>
<feature type="compositionally biased region" description="Polar residues" evidence="10">
    <location>
        <begin position="211"/>
        <end position="221"/>
    </location>
</feature>
<evidence type="ECO:0000256" key="8">
    <source>
        <dbReference type="ARBA" id="ARBA00023196"/>
    </source>
</evidence>
<dbReference type="Gene3D" id="3.40.1380.10">
    <property type="match status" value="1"/>
</dbReference>
<evidence type="ECO:0000256" key="2">
    <source>
        <dbReference type="ARBA" id="ARBA00004170"/>
    </source>
</evidence>
<dbReference type="Pfam" id="PF00231">
    <property type="entry name" value="ATP-synt"/>
    <property type="match status" value="1"/>
</dbReference>
<dbReference type="AlphaFoldDB" id="A0A1P8WLL8"/>
<dbReference type="NCBIfam" id="TIGR03323">
    <property type="entry name" value="alt_F1F0_F1_gam"/>
    <property type="match status" value="1"/>
</dbReference>
<evidence type="ECO:0000256" key="3">
    <source>
        <dbReference type="ARBA" id="ARBA00007681"/>
    </source>
</evidence>
<protein>
    <submittedName>
        <fullName evidence="11">F-ATPase gamma subunit, sodium ion specific</fullName>
    </submittedName>
</protein>
<reference evidence="11 12" key="1">
    <citation type="journal article" date="2016" name="Front. Microbiol.">
        <title>Fuerstia marisgermanicae gen. nov., sp. nov., an Unusual Member of the Phylum Planctomycetes from the German Wadden Sea.</title>
        <authorList>
            <person name="Kohn T."/>
            <person name="Heuer A."/>
            <person name="Jogler M."/>
            <person name="Vollmers J."/>
            <person name="Boedeker C."/>
            <person name="Bunk B."/>
            <person name="Rast P."/>
            <person name="Borchert D."/>
            <person name="Glockner I."/>
            <person name="Freese H.M."/>
            <person name="Klenk H.P."/>
            <person name="Overmann J."/>
            <person name="Kaster A.K."/>
            <person name="Rohde M."/>
            <person name="Wiegand S."/>
            <person name="Jogler C."/>
        </authorList>
    </citation>
    <scope>NUCLEOTIDE SEQUENCE [LARGE SCALE GENOMIC DNA]</scope>
    <source>
        <strain evidence="11 12">NH11</strain>
    </source>
</reference>
<name>A0A1P8WLL8_9PLAN</name>
<keyword evidence="6" id="KW-0406">Ion transport</keyword>
<dbReference type="PRINTS" id="PR00126">
    <property type="entry name" value="ATPASEGAMMA"/>
</dbReference>
<comment type="similarity">
    <text evidence="3">Belongs to the ATPase gamma chain family.</text>
</comment>
<keyword evidence="8" id="KW-0139">CF(1)</keyword>
<dbReference type="GO" id="GO:0046933">
    <property type="term" value="F:proton-transporting ATP synthase activity, rotational mechanism"/>
    <property type="evidence" value="ECO:0007669"/>
    <property type="project" value="InterPro"/>
</dbReference>
<comment type="subcellular location">
    <subcellularLocation>
        <location evidence="2">Membrane</location>
        <topology evidence="2">Peripheral membrane protein</topology>
    </subcellularLocation>
</comment>
<evidence type="ECO:0000256" key="9">
    <source>
        <dbReference type="ARBA" id="ARBA00023310"/>
    </source>
</evidence>
<keyword evidence="7" id="KW-0472">Membrane</keyword>
<evidence type="ECO:0000313" key="11">
    <source>
        <dbReference type="EMBL" id="APZ94944.1"/>
    </source>
</evidence>
<keyword evidence="9" id="KW-0066">ATP synthesis</keyword>
<dbReference type="InterPro" id="IPR035968">
    <property type="entry name" value="ATP_synth_F1_ATPase_gsu"/>
</dbReference>
<dbReference type="Gene3D" id="1.10.287.80">
    <property type="entry name" value="ATP synthase, gamma subunit, helix hairpin domain"/>
    <property type="match status" value="1"/>
</dbReference>
<evidence type="ECO:0000256" key="10">
    <source>
        <dbReference type="SAM" id="MobiDB-lite"/>
    </source>
</evidence>
<comment type="function">
    <text evidence="1">Produces ATP from ADP in the presence of a proton gradient across the membrane. The gamma chain is believed to be important in regulating ATPase activity and the flow of protons through the CF(0) complex.</text>
</comment>
<evidence type="ECO:0000256" key="7">
    <source>
        <dbReference type="ARBA" id="ARBA00023136"/>
    </source>
</evidence>
<dbReference type="PANTHER" id="PTHR11693:SF22">
    <property type="entry name" value="ATP SYNTHASE SUBUNIT GAMMA, MITOCHONDRIAL"/>
    <property type="match status" value="1"/>
</dbReference>
<evidence type="ECO:0000256" key="1">
    <source>
        <dbReference type="ARBA" id="ARBA00003456"/>
    </source>
</evidence>
<sequence length="309" mass="34030">MQTLESLKRSIASAEDLGSVVRTMKAMAAVSIRQYETATESLTEYARTIDTGLAMLMRHTCDDFTESAANGRTGAVVFGSDQGMCGQFNEQVAQFAMDSLLAGAEEVSQQAPVICVGQRVADKLSDANFGIHHTFSLPGSVDGITPLVQELLAAIDGWRARYSLQRISVFHNRRLTSSSWQPHVMQLLPLNFERLKTQHDAADSHSVPPENDSTSAPHNANRSLPLWTMDSDVLFSRLVKQFLFVSLFQACAESLAGENASRIAAMQAAERNINDRLQELRSDFSRQRQTTITEELLDVVTGYEALTQG</sequence>
<dbReference type="CDD" id="cd12151">
    <property type="entry name" value="F1-ATPase_gamma"/>
    <property type="match status" value="1"/>
</dbReference>
<dbReference type="OrthoDB" id="9812769at2"/>
<evidence type="ECO:0000256" key="6">
    <source>
        <dbReference type="ARBA" id="ARBA00023065"/>
    </source>
</evidence>
<organism evidence="11 12">
    <name type="scientific">Fuerstiella marisgermanici</name>
    <dbReference type="NCBI Taxonomy" id="1891926"/>
    <lineage>
        <taxon>Bacteria</taxon>
        <taxon>Pseudomonadati</taxon>
        <taxon>Planctomycetota</taxon>
        <taxon>Planctomycetia</taxon>
        <taxon>Planctomycetales</taxon>
        <taxon>Planctomycetaceae</taxon>
        <taxon>Fuerstiella</taxon>
    </lineage>
</organism>
<evidence type="ECO:0000256" key="4">
    <source>
        <dbReference type="ARBA" id="ARBA00022448"/>
    </source>
</evidence>
<keyword evidence="5" id="KW-0375">Hydrogen ion transport</keyword>
<dbReference type="RefSeq" id="WP_077026173.1">
    <property type="nucleotide sequence ID" value="NZ_CP017641.1"/>
</dbReference>
<keyword evidence="12" id="KW-1185">Reference proteome</keyword>
<dbReference type="InterPro" id="IPR000131">
    <property type="entry name" value="ATP_synth_F1_gsu"/>
</dbReference>
<feature type="region of interest" description="Disordered" evidence="10">
    <location>
        <begin position="199"/>
        <end position="221"/>
    </location>
</feature>
<keyword evidence="4" id="KW-0813">Transport</keyword>
<dbReference type="SUPFAM" id="SSF52943">
    <property type="entry name" value="ATP synthase (F1-ATPase), gamma subunit"/>
    <property type="match status" value="1"/>
</dbReference>
<dbReference type="Proteomes" id="UP000187735">
    <property type="component" value="Chromosome"/>
</dbReference>